<dbReference type="EMBL" id="JAPQKH010000003">
    <property type="protein sequence ID" value="KAJ5107334.1"/>
    <property type="molecule type" value="Genomic_DNA"/>
</dbReference>
<dbReference type="Proteomes" id="UP001149165">
    <property type="component" value="Unassembled WGS sequence"/>
</dbReference>
<feature type="transmembrane region" description="Helical" evidence="8">
    <location>
        <begin position="196"/>
        <end position="217"/>
    </location>
</feature>
<feature type="transmembrane region" description="Helical" evidence="8">
    <location>
        <begin position="320"/>
        <end position="337"/>
    </location>
</feature>
<dbReference type="SUPFAM" id="SSF103473">
    <property type="entry name" value="MFS general substrate transporter"/>
    <property type="match status" value="1"/>
</dbReference>
<keyword evidence="4 8" id="KW-0812">Transmembrane</keyword>
<dbReference type="FunFam" id="1.20.1250.20:FF:000308">
    <property type="entry name" value="MFS efflux transporter"/>
    <property type="match status" value="1"/>
</dbReference>
<dbReference type="GO" id="GO:0012505">
    <property type="term" value="C:endomembrane system"/>
    <property type="evidence" value="ECO:0007669"/>
    <property type="project" value="UniProtKB-SubCell"/>
</dbReference>
<evidence type="ECO:0000256" key="4">
    <source>
        <dbReference type="ARBA" id="ARBA00022692"/>
    </source>
</evidence>
<comment type="subcellular location">
    <subcellularLocation>
        <location evidence="1">Endomembrane system</location>
        <topology evidence="1">Multi-pass membrane protein</topology>
    </subcellularLocation>
</comment>
<evidence type="ECO:0000256" key="8">
    <source>
        <dbReference type="SAM" id="Phobius"/>
    </source>
</evidence>
<dbReference type="PROSITE" id="PS50850">
    <property type="entry name" value="MFS"/>
    <property type="match status" value="1"/>
</dbReference>
<keyword evidence="3" id="KW-0813">Transport</keyword>
<dbReference type="PANTHER" id="PTHR23514:SF3">
    <property type="entry name" value="BYPASS OF STOP CODON PROTEIN 6"/>
    <property type="match status" value="1"/>
</dbReference>
<organism evidence="10 11">
    <name type="scientific">Penicillium angulare</name>
    <dbReference type="NCBI Taxonomy" id="116970"/>
    <lineage>
        <taxon>Eukaryota</taxon>
        <taxon>Fungi</taxon>
        <taxon>Dikarya</taxon>
        <taxon>Ascomycota</taxon>
        <taxon>Pezizomycotina</taxon>
        <taxon>Eurotiomycetes</taxon>
        <taxon>Eurotiomycetidae</taxon>
        <taxon>Eurotiales</taxon>
        <taxon>Aspergillaceae</taxon>
        <taxon>Penicillium</taxon>
    </lineage>
</organism>
<comment type="similarity">
    <text evidence="2">Belongs to the major facilitator superfamily.</text>
</comment>
<evidence type="ECO:0000313" key="10">
    <source>
        <dbReference type="EMBL" id="KAJ5107334.1"/>
    </source>
</evidence>
<feature type="transmembrane region" description="Helical" evidence="8">
    <location>
        <begin position="378"/>
        <end position="401"/>
    </location>
</feature>
<evidence type="ECO:0000256" key="3">
    <source>
        <dbReference type="ARBA" id="ARBA00022448"/>
    </source>
</evidence>
<comment type="caution">
    <text evidence="10">The sequence shown here is derived from an EMBL/GenBank/DDBJ whole genome shotgun (WGS) entry which is preliminary data.</text>
</comment>
<protein>
    <recommendedName>
        <fullName evidence="9">Major facilitator superfamily (MFS) profile domain-containing protein</fullName>
    </recommendedName>
</protein>
<evidence type="ECO:0000256" key="6">
    <source>
        <dbReference type="ARBA" id="ARBA00023136"/>
    </source>
</evidence>
<reference evidence="10" key="2">
    <citation type="journal article" date="2023" name="IMA Fungus">
        <title>Comparative genomic study of the Penicillium genus elucidates a diverse pangenome and 15 lateral gene transfer events.</title>
        <authorList>
            <person name="Petersen C."/>
            <person name="Sorensen T."/>
            <person name="Nielsen M.R."/>
            <person name="Sondergaard T.E."/>
            <person name="Sorensen J.L."/>
            <person name="Fitzpatrick D.A."/>
            <person name="Frisvad J.C."/>
            <person name="Nielsen K.L."/>
        </authorList>
    </citation>
    <scope>NUCLEOTIDE SEQUENCE</scope>
    <source>
        <strain evidence="10">IBT 30069</strain>
    </source>
</reference>
<feature type="transmembrane region" description="Helical" evidence="8">
    <location>
        <begin position="343"/>
        <end position="366"/>
    </location>
</feature>
<keyword evidence="5 8" id="KW-1133">Transmembrane helix</keyword>
<evidence type="ECO:0000259" key="9">
    <source>
        <dbReference type="PROSITE" id="PS50850"/>
    </source>
</evidence>
<proteinExistence type="inferred from homology"/>
<feature type="region of interest" description="Disordered" evidence="7">
    <location>
        <begin position="1"/>
        <end position="26"/>
    </location>
</feature>
<dbReference type="Gene3D" id="1.20.1250.20">
    <property type="entry name" value="MFS general substrate transporter like domains"/>
    <property type="match status" value="2"/>
</dbReference>
<feature type="transmembrane region" description="Helical" evidence="8">
    <location>
        <begin position="407"/>
        <end position="426"/>
    </location>
</feature>
<evidence type="ECO:0000256" key="5">
    <source>
        <dbReference type="ARBA" id="ARBA00022989"/>
    </source>
</evidence>
<feature type="region of interest" description="Disordered" evidence="7">
    <location>
        <begin position="433"/>
        <end position="469"/>
    </location>
</feature>
<dbReference type="Pfam" id="PF07690">
    <property type="entry name" value="MFS_1"/>
    <property type="match status" value="1"/>
</dbReference>
<dbReference type="InterPro" id="IPR051788">
    <property type="entry name" value="MFS_Transporter"/>
</dbReference>
<evidence type="ECO:0000256" key="7">
    <source>
        <dbReference type="SAM" id="MobiDB-lite"/>
    </source>
</evidence>
<evidence type="ECO:0000256" key="1">
    <source>
        <dbReference type="ARBA" id="ARBA00004127"/>
    </source>
</evidence>
<feature type="domain" description="Major facilitator superfamily (MFS) profile" evidence="9">
    <location>
        <begin position="43"/>
        <end position="433"/>
    </location>
</feature>
<reference evidence="10" key="1">
    <citation type="submission" date="2022-11" db="EMBL/GenBank/DDBJ databases">
        <authorList>
            <person name="Petersen C."/>
        </authorList>
    </citation>
    <scope>NUCLEOTIDE SEQUENCE</scope>
    <source>
        <strain evidence="10">IBT 30069</strain>
    </source>
</reference>
<sequence length="469" mass="50738">MSQDGAGRNERDHLSENQSPTASNDSAGLVSETWNYPKSNVIKVFATFWSFLMMGANDSAYGPLLPYIESHYNLTYLVVSLVFLSPLAGYALAAVFSNRLLVKFGQRGMAIVSPGCHLIAYIVNCVQPPYPVLVVSFIFAGLGNGLADSAWNAWIGGMKNSSQILGVLHGFYGIGAVLSPLIASFMIADSGLPWNYFYYIMVGGAAIEISWCVFAFWEARGQKSSTMDELDDVNEKVPGLREVLFKKPSARITWIGAVFLLGYMGLEVALSGWIVTFMREIRHGKSFSSSMTSTGFWLGITFGRVVLGFVSPLIGEQLSITIYLALEIIFCLILYLVPDFYAGAIAVSLQGFFLGPMFPAVVVVATKLLPTRLHVTSIAFMAAFGGGGAAVLPFAVGAIAQAKGVEVLLPFVLALSGALILLWQGIPRIPRSRREDSETDSRMPNRETTTPSIMPGVDGVADIETGQEK</sequence>
<dbReference type="InterPro" id="IPR036259">
    <property type="entry name" value="MFS_trans_sf"/>
</dbReference>
<dbReference type="AlphaFoldDB" id="A0A9W9FVR8"/>
<feature type="transmembrane region" description="Helical" evidence="8">
    <location>
        <begin position="163"/>
        <end position="184"/>
    </location>
</feature>
<dbReference type="PANTHER" id="PTHR23514">
    <property type="entry name" value="BYPASS OF STOP CODON PROTEIN 6"/>
    <property type="match status" value="1"/>
</dbReference>
<feature type="transmembrane region" description="Helical" evidence="8">
    <location>
        <begin position="254"/>
        <end position="275"/>
    </location>
</feature>
<keyword evidence="6 8" id="KW-0472">Membrane</keyword>
<evidence type="ECO:0000313" key="11">
    <source>
        <dbReference type="Proteomes" id="UP001149165"/>
    </source>
</evidence>
<dbReference type="FunFam" id="1.20.1250.20:FF:000286">
    <property type="entry name" value="MFS efflux transporter"/>
    <property type="match status" value="1"/>
</dbReference>
<dbReference type="InterPro" id="IPR011701">
    <property type="entry name" value="MFS"/>
</dbReference>
<dbReference type="InterPro" id="IPR020846">
    <property type="entry name" value="MFS_dom"/>
</dbReference>
<name>A0A9W9FVR8_9EURO</name>
<feature type="transmembrane region" description="Helical" evidence="8">
    <location>
        <begin position="295"/>
        <end position="313"/>
    </location>
</feature>
<feature type="compositionally biased region" description="Polar residues" evidence="7">
    <location>
        <begin position="16"/>
        <end position="26"/>
    </location>
</feature>
<keyword evidence="11" id="KW-1185">Reference proteome</keyword>
<feature type="transmembrane region" description="Helical" evidence="8">
    <location>
        <begin position="74"/>
        <end position="96"/>
    </location>
</feature>
<dbReference type="OrthoDB" id="413079at2759"/>
<dbReference type="GO" id="GO:0022857">
    <property type="term" value="F:transmembrane transporter activity"/>
    <property type="evidence" value="ECO:0007669"/>
    <property type="project" value="InterPro"/>
</dbReference>
<dbReference type="GO" id="GO:0016020">
    <property type="term" value="C:membrane"/>
    <property type="evidence" value="ECO:0007669"/>
    <property type="project" value="TreeGrafter"/>
</dbReference>
<accession>A0A9W9FVR8</accession>
<evidence type="ECO:0000256" key="2">
    <source>
        <dbReference type="ARBA" id="ARBA00008335"/>
    </source>
</evidence>
<gene>
    <name evidence="10" type="ORF">N7456_004009</name>
</gene>
<feature type="compositionally biased region" description="Basic and acidic residues" evidence="7">
    <location>
        <begin position="433"/>
        <end position="445"/>
    </location>
</feature>